<dbReference type="EMBL" id="JAFHDT010000023">
    <property type="protein sequence ID" value="KAI7792647.1"/>
    <property type="molecule type" value="Genomic_DNA"/>
</dbReference>
<sequence length="158" mass="18127">VTERPSRGHAYLRMSHNFRGREFGMRSAECTSQSVYVISCWNTQDSHLCGPFWRSAHTLMSEKHFSYALSDMTHSWQWGYGNRSKTGCLQQLYRILDVRRAQKHTLRETEGHTREEAELCEMQTSSLGPSVFARPISRGEGCEECYVDKVFSAPCAPP</sequence>
<name>A0A9W7W9M5_TRIRA</name>
<dbReference type="AlphaFoldDB" id="A0A9W7W9M5"/>
<proteinExistence type="predicted"/>
<gene>
    <name evidence="1" type="ORF">IRJ41_019030</name>
</gene>
<protein>
    <submittedName>
        <fullName evidence="1">Uncharacterized protein</fullName>
    </submittedName>
</protein>
<reference evidence="1" key="1">
    <citation type="submission" date="2021-02" db="EMBL/GenBank/DDBJ databases">
        <title>Comparative genomics reveals that relaxation of natural selection precedes convergent phenotypic evolution of cavefish.</title>
        <authorList>
            <person name="Peng Z."/>
        </authorList>
    </citation>
    <scope>NUCLEOTIDE SEQUENCE</scope>
    <source>
        <tissue evidence="1">Muscle</tissue>
    </source>
</reference>
<accession>A0A9W7W9M5</accession>
<evidence type="ECO:0000313" key="2">
    <source>
        <dbReference type="Proteomes" id="UP001059041"/>
    </source>
</evidence>
<organism evidence="1 2">
    <name type="scientific">Triplophysa rosa</name>
    <name type="common">Cave loach</name>
    <dbReference type="NCBI Taxonomy" id="992332"/>
    <lineage>
        <taxon>Eukaryota</taxon>
        <taxon>Metazoa</taxon>
        <taxon>Chordata</taxon>
        <taxon>Craniata</taxon>
        <taxon>Vertebrata</taxon>
        <taxon>Euteleostomi</taxon>
        <taxon>Actinopterygii</taxon>
        <taxon>Neopterygii</taxon>
        <taxon>Teleostei</taxon>
        <taxon>Ostariophysi</taxon>
        <taxon>Cypriniformes</taxon>
        <taxon>Nemacheilidae</taxon>
        <taxon>Triplophysa</taxon>
    </lineage>
</organism>
<evidence type="ECO:0000313" key="1">
    <source>
        <dbReference type="EMBL" id="KAI7792647.1"/>
    </source>
</evidence>
<comment type="caution">
    <text evidence="1">The sequence shown here is derived from an EMBL/GenBank/DDBJ whole genome shotgun (WGS) entry which is preliminary data.</text>
</comment>
<dbReference type="Proteomes" id="UP001059041">
    <property type="component" value="Linkage Group LG23"/>
</dbReference>
<keyword evidence="2" id="KW-1185">Reference proteome</keyword>
<feature type="non-terminal residue" evidence="1">
    <location>
        <position position="1"/>
    </location>
</feature>